<evidence type="ECO:0000313" key="14">
    <source>
        <dbReference type="Proteomes" id="UP000199820"/>
    </source>
</evidence>
<dbReference type="Pfam" id="PF04101">
    <property type="entry name" value="Glyco_tran_28_C"/>
    <property type="match status" value="1"/>
</dbReference>
<comment type="pathway">
    <text evidence="10">Cell wall biogenesis; peptidoglycan biosynthesis.</text>
</comment>
<dbReference type="GO" id="GO:0005975">
    <property type="term" value="P:carbohydrate metabolic process"/>
    <property type="evidence" value="ECO:0007669"/>
    <property type="project" value="InterPro"/>
</dbReference>
<keyword evidence="9 10" id="KW-0961">Cell wall biogenesis/degradation</keyword>
<keyword evidence="5 10" id="KW-0133">Cell shape</keyword>
<dbReference type="NCBIfam" id="NF009102">
    <property type="entry name" value="PRK12446.1"/>
    <property type="match status" value="1"/>
</dbReference>
<keyword evidence="4 10" id="KW-0808">Transferase</keyword>
<dbReference type="Proteomes" id="UP000199820">
    <property type="component" value="Unassembled WGS sequence"/>
</dbReference>
<name>A0A1I0HJ31_9FIRM</name>
<evidence type="ECO:0000256" key="8">
    <source>
        <dbReference type="ARBA" id="ARBA00023306"/>
    </source>
</evidence>
<dbReference type="Pfam" id="PF03033">
    <property type="entry name" value="Glyco_transf_28"/>
    <property type="match status" value="1"/>
</dbReference>
<dbReference type="SUPFAM" id="SSF53756">
    <property type="entry name" value="UDP-Glycosyltransferase/glycogen phosphorylase"/>
    <property type="match status" value="1"/>
</dbReference>
<dbReference type="NCBIfam" id="TIGR01133">
    <property type="entry name" value="murG"/>
    <property type="match status" value="1"/>
</dbReference>
<dbReference type="GO" id="GO:0071555">
    <property type="term" value="P:cell wall organization"/>
    <property type="evidence" value="ECO:0007669"/>
    <property type="project" value="UniProtKB-KW"/>
</dbReference>
<sequence length="357" mass="38864">MKKIVLTGGGTAGHVTPNLALLPSLRADGFEVRYIGSYNGMEKKLITAADIPYDGISSGKLRRYFDLKNFSDPFRVLKGFAEAHHILWKYRPDVVFSKGGFVAVPVVLAAHQLKIPVIIHESDMTPGLANKICIPSATKVCCNFPETLQYLPEEKAVLSGSPIREELLTGDRATGLKYAKLYDTRPVILVIGGSLGSVVVNNAVRAALPALLEKFQVIHICGKGNLDESLIGTHGYVQYEYVDTPLRHLFAAADLVISRAGANSICELLALRKPNILIPLSAKASRGDQILNARSFAKQGYSALLEEEVMTADTLLAAVNDTYAKRAEYISAMRQSHQGNAVETIMGLIRELTKDAE</sequence>
<dbReference type="GO" id="GO:0005886">
    <property type="term" value="C:plasma membrane"/>
    <property type="evidence" value="ECO:0007669"/>
    <property type="project" value="UniProtKB-SubCell"/>
</dbReference>
<dbReference type="InterPro" id="IPR007235">
    <property type="entry name" value="Glyco_trans_28_C"/>
</dbReference>
<dbReference type="AlphaFoldDB" id="A0A1I0HJ31"/>
<keyword evidence="3 10" id="KW-0328">Glycosyltransferase</keyword>
<feature type="domain" description="Glycosyltransferase family 28 N-terminal" evidence="11">
    <location>
        <begin position="4"/>
        <end position="140"/>
    </location>
</feature>
<evidence type="ECO:0000256" key="2">
    <source>
        <dbReference type="ARBA" id="ARBA00022618"/>
    </source>
</evidence>
<keyword evidence="6 10" id="KW-0573">Peptidoglycan synthesis</keyword>
<feature type="binding site" evidence="10">
    <location>
        <position position="164"/>
    </location>
    <ligand>
        <name>UDP-N-acetyl-alpha-D-glucosamine</name>
        <dbReference type="ChEBI" id="CHEBI:57705"/>
    </ligand>
</feature>
<dbReference type="OrthoDB" id="9808936at2"/>
<dbReference type="CDD" id="cd03785">
    <property type="entry name" value="GT28_MurG"/>
    <property type="match status" value="1"/>
</dbReference>
<keyword evidence="8 10" id="KW-0131">Cell cycle</keyword>
<keyword evidence="14" id="KW-1185">Reference proteome</keyword>
<evidence type="ECO:0000256" key="6">
    <source>
        <dbReference type="ARBA" id="ARBA00022984"/>
    </source>
</evidence>
<proteinExistence type="inferred from homology"/>
<accession>A0A1I0HJ31</accession>
<feature type="domain" description="Glycosyl transferase family 28 C-terminal" evidence="12">
    <location>
        <begin position="187"/>
        <end position="338"/>
    </location>
</feature>
<comment type="similarity">
    <text evidence="10">Belongs to the glycosyltransferase 28 family. MurG subfamily.</text>
</comment>
<protein>
    <recommendedName>
        <fullName evidence="10">UDP-N-acetylglucosamine--N-acetylmuramyl-(pentapeptide) pyrophosphoryl-undecaprenol N-acetylglucosamine transferase</fullName>
        <ecNumber evidence="10">2.4.1.227</ecNumber>
    </recommendedName>
    <alternativeName>
        <fullName evidence="10">Undecaprenyl-PP-MurNAc-pentapeptide-UDPGlcNAc GlcNAc transferase</fullName>
    </alternativeName>
</protein>
<comment type="function">
    <text evidence="10">Cell wall formation. Catalyzes the transfer of a GlcNAc subunit on undecaprenyl-pyrophosphoryl-MurNAc-pentapeptide (lipid intermediate I) to form undecaprenyl-pyrophosphoryl-MurNAc-(pentapeptide)GlcNAc (lipid intermediate II).</text>
</comment>
<evidence type="ECO:0000259" key="12">
    <source>
        <dbReference type="Pfam" id="PF04101"/>
    </source>
</evidence>
<dbReference type="GO" id="GO:0008360">
    <property type="term" value="P:regulation of cell shape"/>
    <property type="evidence" value="ECO:0007669"/>
    <property type="project" value="UniProtKB-KW"/>
</dbReference>
<evidence type="ECO:0000259" key="11">
    <source>
        <dbReference type="Pfam" id="PF03033"/>
    </source>
</evidence>
<dbReference type="GO" id="GO:0051991">
    <property type="term" value="F:UDP-N-acetyl-D-glucosamine:N-acetylmuramoyl-L-alanyl-D-glutamyl-meso-2,6-diaminopimelyl-D-alanyl-D-alanine-diphosphoundecaprenol 4-beta-N-acetylglucosaminlytransferase activity"/>
    <property type="evidence" value="ECO:0007669"/>
    <property type="project" value="RHEA"/>
</dbReference>
<evidence type="ECO:0000256" key="3">
    <source>
        <dbReference type="ARBA" id="ARBA00022676"/>
    </source>
</evidence>
<dbReference type="HAMAP" id="MF_00033">
    <property type="entry name" value="MurG"/>
    <property type="match status" value="1"/>
</dbReference>
<evidence type="ECO:0000313" key="13">
    <source>
        <dbReference type="EMBL" id="SET83709.1"/>
    </source>
</evidence>
<evidence type="ECO:0000256" key="1">
    <source>
        <dbReference type="ARBA" id="ARBA00022475"/>
    </source>
</evidence>
<dbReference type="RefSeq" id="WP_074650216.1">
    <property type="nucleotide sequence ID" value="NZ_FOIL01000051.1"/>
</dbReference>
<dbReference type="PANTHER" id="PTHR21015">
    <property type="entry name" value="UDP-N-ACETYLGLUCOSAMINE--N-ACETYLMURAMYL-(PENTAPEPTIDE) PYROPHOSPHORYL-UNDECAPRENOL N-ACETYLGLUCOSAMINE TRANSFERASE 1"/>
    <property type="match status" value="1"/>
</dbReference>
<dbReference type="STRING" id="1526.SAMN02910262_02031"/>
<dbReference type="GO" id="GO:0009252">
    <property type="term" value="P:peptidoglycan biosynthetic process"/>
    <property type="evidence" value="ECO:0007669"/>
    <property type="project" value="UniProtKB-UniRule"/>
</dbReference>
<feature type="binding site" evidence="10">
    <location>
        <begin position="11"/>
        <end position="13"/>
    </location>
    <ligand>
        <name>UDP-N-acetyl-alpha-D-glucosamine</name>
        <dbReference type="ChEBI" id="CHEBI:57705"/>
    </ligand>
</feature>
<dbReference type="PANTHER" id="PTHR21015:SF27">
    <property type="entry name" value="UDP-N-ACETYLGLUCOSAMINE--N-ACETYLMURAMYL-(PENTAPEPTIDE) PYROPHOSPHORYL-UNDECAPRENOL N-ACETYLGLUCOSAMINE TRANSFERASE"/>
    <property type="match status" value="1"/>
</dbReference>
<comment type="catalytic activity">
    <reaction evidence="10">
        <text>di-trans,octa-cis-undecaprenyl diphospho-N-acetyl-alpha-D-muramoyl-L-alanyl-D-glutamyl-meso-2,6-diaminopimeloyl-D-alanyl-D-alanine + UDP-N-acetyl-alpha-D-glucosamine = di-trans,octa-cis-undecaprenyl diphospho-[N-acetyl-alpha-D-glucosaminyl-(1-&gt;4)]-N-acetyl-alpha-D-muramoyl-L-alanyl-D-glutamyl-meso-2,6-diaminopimeloyl-D-alanyl-D-alanine + UDP + H(+)</text>
        <dbReference type="Rhea" id="RHEA:31227"/>
        <dbReference type="ChEBI" id="CHEBI:15378"/>
        <dbReference type="ChEBI" id="CHEBI:57705"/>
        <dbReference type="ChEBI" id="CHEBI:58223"/>
        <dbReference type="ChEBI" id="CHEBI:61387"/>
        <dbReference type="ChEBI" id="CHEBI:61388"/>
        <dbReference type="EC" id="2.4.1.227"/>
    </reaction>
</comment>
<keyword evidence="1 10" id="KW-1003">Cell membrane</keyword>
<dbReference type="GO" id="GO:0050511">
    <property type="term" value="F:undecaprenyldiphospho-muramoylpentapeptide beta-N-acetylglucosaminyltransferase activity"/>
    <property type="evidence" value="ECO:0007669"/>
    <property type="project" value="UniProtKB-UniRule"/>
</dbReference>
<feature type="binding site" evidence="10">
    <location>
        <position position="289"/>
    </location>
    <ligand>
        <name>UDP-N-acetyl-alpha-D-glucosamine</name>
        <dbReference type="ChEBI" id="CHEBI:57705"/>
    </ligand>
</feature>
<evidence type="ECO:0000256" key="10">
    <source>
        <dbReference type="HAMAP-Rule" id="MF_00033"/>
    </source>
</evidence>
<dbReference type="Gene3D" id="3.40.50.2000">
    <property type="entry name" value="Glycogen Phosphorylase B"/>
    <property type="match status" value="2"/>
</dbReference>
<keyword evidence="7 10" id="KW-0472">Membrane</keyword>
<gene>
    <name evidence="10" type="primary">murG</name>
    <name evidence="13" type="ORF">SAMN04487771_10517</name>
</gene>
<feature type="binding site" evidence="10">
    <location>
        <position position="194"/>
    </location>
    <ligand>
        <name>UDP-N-acetyl-alpha-D-glucosamine</name>
        <dbReference type="ChEBI" id="CHEBI:57705"/>
    </ligand>
</feature>
<reference evidence="13 14" key="1">
    <citation type="submission" date="2016-10" db="EMBL/GenBank/DDBJ databases">
        <authorList>
            <person name="de Groot N.N."/>
        </authorList>
    </citation>
    <scope>NUCLEOTIDE SEQUENCE [LARGE SCALE GENOMIC DNA]</scope>
    <source>
        <strain evidence="13 14">KH1P1</strain>
    </source>
</reference>
<evidence type="ECO:0000256" key="5">
    <source>
        <dbReference type="ARBA" id="ARBA00022960"/>
    </source>
</evidence>
<evidence type="ECO:0000256" key="7">
    <source>
        <dbReference type="ARBA" id="ARBA00023136"/>
    </source>
</evidence>
<dbReference type="eggNOG" id="COG0707">
    <property type="taxonomic scope" value="Bacteria"/>
</dbReference>
<comment type="caution">
    <text evidence="10">Lacks conserved residue(s) required for the propagation of feature annotation.</text>
</comment>
<keyword evidence="2 10" id="KW-0132">Cell division</keyword>
<comment type="subcellular location">
    <subcellularLocation>
        <location evidence="10">Cell membrane</location>
        <topology evidence="10">Peripheral membrane protein</topology>
        <orientation evidence="10">Cytoplasmic side</orientation>
    </subcellularLocation>
</comment>
<dbReference type="EMBL" id="FOIL01000051">
    <property type="protein sequence ID" value="SET83709.1"/>
    <property type="molecule type" value="Genomic_DNA"/>
</dbReference>
<dbReference type="EC" id="2.4.1.227" evidence="10"/>
<evidence type="ECO:0000256" key="9">
    <source>
        <dbReference type="ARBA" id="ARBA00023316"/>
    </source>
</evidence>
<organism evidence="13 14">
    <name type="scientific">[Clostridium] aminophilum</name>
    <dbReference type="NCBI Taxonomy" id="1526"/>
    <lineage>
        <taxon>Bacteria</taxon>
        <taxon>Bacillati</taxon>
        <taxon>Bacillota</taxon>
        <taxon>Clostridia</taxon>
        <taxon>Lachnospirales</taxon>
        <taxon>Lachnospiraceae</taxon>
    </lineage>
</organism>
<evidence type="ECO:0000256" key="4">
    <source>
        <dbReference type="ARBA" id="ARBA00022679"/>
    </source>
</evidence>
<dbReference type="GO" id="GO:0051301">
    <property type="term" value="P:cell division"/>
    <property type="evidence" value="ECO:0007669"/>
    <property type="project" value="UniProtKB-KW"/>
</dbReference>
<dbReference type="InterPro" id="IPR004276">
    <property type="entry name" value="GlycoTrans_28_N"/>
</dbReference>
<dbReference type="InterPro" id="IPR006009">
    <property type="entry name" value="GlcNAc_MurG"/>
</dbReference>
<dbReference type="UniPathway" id="UPA00219"/>